<dbReference type="Proteomes" id="UP000664369">
    <property type="component" value="Unassembled WGS sequence"/>
</dbReference>
<reference evidence="1 2" key="1">
    <citation type="submission" date="2021-03" db="EMBL/GenBank/DDBJ databases">
        <authorList>
            <person name="Kim M.K."/>
        </authorList>
    </citation>
    <scope>NUCLEOTIDE SEQUENCE [LARGE SCALE GENOMIC DNA]</scope>
    <source>
        <strain evidence="1 2">BT442</strain>
    </source>
</reference>
<accession>A0ABS3QNU6</accession>
<evidence type="ECO:0000313" key="1">
    <source>
        <dbReference type="EMBL" id="MBO2012958.1"/>
    </source>
</evidence>
<gene>
    <name evidence="1" type="ORF">J4E00_28105</name>
</gene>
<keyword evidence="2" id="KW-1185">Reference proteome</keyword>
<proteinExistence type="predicted"/>
<name>A0ABS3QNU6_9BACT</name>
<sequence length="77" mass="8762">MENTVNWRFSLGNLRRANDAVMAVTSKMPVSRLFQRDPNQLRTSSDGQQYYVAVDSIHDTLLISASDRKKDCVVWAS</sequence>
<protein>
    <submittedName>
        <fullName evidence="1">Tn3 family transposase</fullName>
    </submittedName>
</protein>
<dbReference type="EMBL" id="JAGETZ010000023">
    <property type="protein sequence ID" value="MBO2012958.1"/>
    <property type="molecule type" value="Genomic_DNA"/>
</dbReference>
<comment type="caution">
    <text evidence="1">The sequence shown here is derived from an EMBL/GenBank/DDBJ whole genome shotgun (WGS) entry which is preliminary data.</text>
</comment>
<organism evidence="1 2">
    <name type="scientific">Hymenobacter negativus</name>
    <dbReference type="NCBI Taxonomy" id="2795026"/>
    <lineage>
        <taxon>Bacteria</taxon>
        <taxon>Pseudomonadati</taxon>
        <taxon>Bacteroidota</taxon>
        <taxon>Cytophagia</taxon>
        <taxon>Cytophagales</taxon>
        <taxon>Hymenobacteraceae</taxon>
        <taxon>Hymenobacter</taxon>
    </lineage>
</organism>
<evidence type="ECO:0000313" key="2">
    <source>
        <dbReference type="Proteomes" id="UP000664369"/>
    </source>
</evidence>